<sequence>MCATIDPPWHSSGRETYLRFPLRELALYRPHPNAGLEEVLCSKTEFATTENGEGRPFPYGLGTSLSLAQTVIFSDNLRWWAPTEEIRGESLFPSPPSTSFLPPPFPTPLPPSLPPPSLCSPSSFSSPTSLPPPSSPPSPPILPLPSSLPSPPLPPSPSSTHLPSLLPHFPSPSSPHFPPSFPPPSSLHLPSPPPSSSPSPLLFPPPSYLPSPLLLLSPPSLHPLLAPPYRGLAQTNKTEDYRRFSLPLSFPFLPRRSPKNCPGRQNQQKRRLSTLFCLPLPLPLFPFFSQDTKTESTRTLFSPSSPSFLPFSPRTPRQNQQERFSFSLFPFLSSLFSQDTKTESTRTLFSPSSPSSLPFSPKTPRQNQQERFSLPPSVFSL</sequence>
<evidence type="ECO:0000313" key="3">
    <source>
        <dbReference type="Proteomes" id="UP000283509"/>
    </source>
</evidence>
<evidence type="ECO:0000256" key="1">
    <source>
        <dbReference type="SAM" id="MobiDB-lite"/>
    </source>
</evidence>
<feature type="compositionally biased region" description="Pro residues" evidence="1">
    <location>
        <begin position="169"/>
        <end position="200"/>
    </location>
</feature>
<feature type="compositionally biased region" description="Low complexity" evidence="1">
    <location>
        <begin position="119"/>
        <end position="128"/>
    </location>
</feature>
<reference evidence="2 3" key="1">
    <citation type="submission" date="2018-04" db="EMBL/GenBank/DDBJ databases">
        <authorList>
            <person name="Zhang X."/>
            <person name="Yuan J."/>
            <person name="Li F."/>
            <person name="Xiang J."/>
        </authorList>
    </citation>
    <scope>NUCLEOTIDE SEQUENCE [LARGE SCALE GENOMIC DNA]</scope>
    <source>
        <tissue evidence="2">Muscle</tissue>
    </source>
</reference>
<protein>
    <submittedName>
        <fullName evidence="2">Uncharacterized protein</fullName>
    </submittedName>
</protein>
<name>A0A423SMP3_PENVA</name>
<feature type="compositionally biased region" description="Low complexity" evidence="1">
    <location>
        <begin position="348"/>
        <end position="360"/>
    </location>
</feature>
<gene>
    <name evidence="2" type="ORF">C7M84_016510</name>
</gene>
<feature type="compositionally biased region" description="Pro residues" evidence="1">
    <location>
        <begin position="93"/>
        <end position="118"/>
    </location>
</feature>
<feature type="compositionally biased region" description="Low complexity" evidence="1">
    <location>
        <begin position="158"/>
        <end position="168"/>
    </location>
</feature>
<keyword evidence="3" id="KW-1185">Reference proteome</keyword>
<feature type="compositionally biased region" description="Pro residues" evidence="1">
    <location>
        <begin position="129"/>
        <end position="157"/>
    </location>
</feature>
<organism evidence="2 3">
    <name type="scientific">Penaeus vannamei</name>
    <name type="common">Whiteleg shrimp</name>
    <name type="synonym">Litopenaeus vannamei</name>
    <dbReference type="NCBI Taxonomy" id="6689"/>
    <lineage>
        <taxon>Eukaryota</taxon>
        <taxon>Metazoa</taxon>
        <taxon>Ecdysozoa</taxon>
        <taxon>Arthropoda</taxon>
        <taxon>Crustacea</taxon>
        <taxon>Multicrustacea</taxon>
        <taxon>Malacostraca</taxon>
        <taxon>Eumalacostraca</taxon>
        <taxon>Eucarida</taxon>
        <taxon>Decapoda</taxon>
        <taxon>Dendrobranchiata</taxon>
        <taxon>Penaeoidea</taxon>
        <taxon>Penaeidae</taxon>
        <taxon>Penaeus</taxon>
    </lineage>
</organism>
<comment type="caution">
    <text evidence="2">The sequence shown here is derived from an EMBL/GenBank/DDBJ whole genome shotgun (WGS) entry which is preliminary data.</text>
</comment>
<evidence type="ECO:0000313" key="2">
    <source>
        <dbReference type="EMBL" id="ROT65525.1"/>
    </source>
</evidence>
<reference evidence="2 3" key="2">
    <citation type="submission" date="2019-01" db="EMBL/GenBank/DDBJ databases">
        <title>The decoding of complex shrimp genome reveals the adaptation for benthos swimmer, frequently molting mechanism and breeding impact on genome.</title>
        <authorList>
            <person name="Sun Y."/>
            <person name="Gao Y."/>
            <person name="Yu Y."/>
        </authorList>
    </citation>
    <scope>NUCLEOTIDE SEQUENCE [LARGE SCALE GENOMIC DNA]</scope>
    <source>
        <tissue evidence="2">Muscle</tissue>
    </source>
</reference>
<feature type="region of interest" description="Disordered" evidence="1">
    <location>
        <begin position="90"/>
        <end position="200"/>
    </location>
</feature>
<proteinExistence type="predicted"/>
<feature type="region of interest" description="Disordered" evidence="1">
    <location>
        <begin position="344"/>
        <end position="381"/>
    </location>
</feature>
<dbReference type="AlphaFoldDB" id="A0A423SMP3"/>
<dbReference type="EMBL" id="QCYY01003078">
    <property type="protein sequence ID" value="ROT65525.1"/>
    <property type="molecule type" value="Genomic_DNA"/>
</dbReference>
<accession>A0A423SMP3</accession>
<dbReference type="Proteomes" id="UP000283509">
    <property type="component" value="Unassembled WGS sequence"/>
</dbReference>